<comment type="caution">
    <text evidence="2">The sequence shown here is derived from an EMBL/GenBank/DDBJ whole genome shotgun (WGS) entry which is preliminary data.</text>
</comment>
<keyword evidence="3" id="KW-1185">Reference proteome</keyword>
<evidence type="ECO:0000313" key="2">
    <source>
        <dbReference type="EMBL" id="PSI02124.1"/>
    </source>
</evidence>
<name>A0A2P7EG08_9SYNE</name>
<evidence type="ECO:0000313" key="3">
    <source>
        <dbReference type="Proteomes" id="UP000240206"/>
    </source>
</evidence>
<dbReference type="AlphaFoldDB" id="A0A2P7EG08"/>
<evidence type="ECO:0000256" key="1">
    <source>
        <dbReference type="SAM" id="MobiDB-lite"/>
    </source>
</evidence>
<reference evidence="3" key="1">
    <citation type="submission" date="2018-03" db="EMBL/GenBank/DDBJ databases">
        <title>Ecological and genomic features of two cosmopolitan and abundant freshwater picocyanobacteria.</title>
        <authorList>
            <person name="Cabello-Yeves P.J."/>
            <person name="Picazo A."/>
            <person name="Camacho A."/>
            <person name="Callieri C."/>
            <person name="Rosselli R."/>
            <person name="Roda-Garcia J."/>
            <person name="Coutinho F.H."/>
            <person name="Rodriguez-Valera F."/>
        </authorList>
    </citation>
    <scope>NUCLEOTIDE SEQUENCE [LARGE SCALE GENOMIC DNA]</scope>
    <source>
        <strain evidence="3">Tous</strain>
    </source>
</reference>
<accession>A0A2P7EG08</accession>
<gene>
    <name evidence="2" type="ORF">C7K08_04170</name>
</gene>
<organism evidence="2 3">
    <name type="scientific">Synechococcus lacustris str. Tous</name>
    <dbReference type="NCBI Taxonomy" id="1910958"/>
    <lineage>
        <taxon>Bacteria</taxon>
        <taxon>Bacillati</taxon>
        <taxon>Cyanobacteriota</taxon>
        <taxon>Cyanophyceae</taxon>
        <taxon>Synechococcales</taxon>
        <taxon>Synechococcaceae</taxon>
        <taxon>Synechococcus</taxon>
    </lineage>
</organism>
<dbReference type="RefSeq" id="WP_106499397.1">
    <property type="nucleotide sequence ID" value="NZ_PXVC01000011.1"/>
</dbReference>
<feature type="compositionally biased region" description="Basic and acidic residues" evidence="1">
    <location>
        <begin position="56"/>
        <end position="68"/>
    </location>
</feature>
<dbReference type="STRING" id="1910958.BTM30_00815"/>
<dbReference type="Proteomes" id="UP000240206">
    <property type="component" value="Unassembled WGS sequence"/>
</dbReference>
<sequence length="130" mass="14052">MVLNKLFGGQRKPFLEISKAPATPVNVAPVQPVVEVEAEPAMVAAIQLKQPPSTQKQEEQKQAEQKESKVLTTAQLLAAERAEEQAKEVVISNVTFAAELLNPASSLPRARRLPGAALADFKAMAGEIRR</sequence>
<proteinExistence type="predicted"/>
<dbReference type="EMBL" id="PXVC01000011">
    <property type="protein sequence ID" value="PSI02124.1"/>
    <property type="molecule type" value="Genomic_DNA"/>
</dbReference>
<feature type="region of interest" description="Disordered" evidence="1">
    <location>
        <begin position="48"/>
        <end position="68"/>
    </location>
</feature>
<protein>
    <submittedName>
        <fullName evidence="2">Uncharacterized protein</fullName>
    </submittedName>
</protein>